<dbReference type="EMBL" id="SKBM01000035">
    <property type="protein sequence ID" value="TCZ53945.1"/>
    <property type="molecule type" value="Genomic_DNA"/>
</dbReference>
<dbReference type="InterPro" id="IPR002104">
    <property type="entry name" value="Integrase_catalytic"/>
</dbReference>
<feature type="domain" description="Tyr recombinase" evidence="5">
    <location>
        <begin position="220"/>
        <end position="417"/>
    </location>
</feature>
<dbReference type="InterPro" id="IPR053876">
    <property type="entry name" value="Phage_int_M"/>
</dbReference>
<dbReference type="InterPro" id="IPR038488">
    <property type="entry name" value="Integrase_DNA-bd_sf"/>
</dbReference>
<dbReference type="GO" id="GO:0003677">
    <property type="term" value="F:DNA binding"/>
    <property type="evidence" value="ECO:0007669"/>
    <property type="project" value="UniProtKB-KW"/>
</dbReference>
<accession>A0A4R4D3W8</accession>
<dbReference type="Proteomes" id="UP000295023">
    <property type="component" value="Unassembled WGS sequence"/>
</dbReference>
<dbReference type="InterPro" id="IPR011010">
    <property type="entry name" value="DNA_brk_join_enz"/>
</dbReference>
<dbReference type="Pfam" id="PF13356">
    <property type="entry name" value="Arm-DNA-bind_3"/>
    <property type="match status" value="1"/>
</dbReference>
<evidence type="ECO:0000256" key="4">
    <source>
        <dbReference type="ARBA" id="ARBA00023172"/>
    </source>
</evidence>
<evidence type="ECO:0000259" key="5">
    <source>
        <dbReference type="PROSITE" id="PS51898"/>
    </source>
</evidence>
<sequence length="444" mass="48357">MTAPGREQATRLRFTTTALAGCICPAGEPTAFYWDTSLPGFGILARPSGRRSWIAQYRVAGRSRRVTMGDLSTVTLAEAREKAREVLALAKLGHDPQAEKLKARAALTVLEVIEGGTSAHGPFAGYLAYAKARMRPSSAWQAEHHLKQQAKPLHGLAMESVDRAAIAALLRRIESQSGPAGANRLRTRLAALWKWAIGSGLVACEVNPVLPVPKAVENGPRERVLSDAELALIWRCTAGGHAYDRIVRLLLLTAARRDEVGAMAWAEIQVAPDGQSALWTLPAARSKNGLPHEVTLGPLAVAQLPKRREKNPLVFSGPEHSYSAWSQPKNRLGARMLKALRADFLKQHGRQPEDGEAMLPHWTLHDFRRTFSTWANETGIEPHVVEACLNHVSGAAKRGVAGVYNRATYRTQKAAALAAWEGHIRAVVRLPPLAANVMPLRKTG</sequence>
<comment type="similarity">
    <text evidence="1">Belongs to the 'phage' integrase family.</text>
</comment>
<evidence type="ECO:0000313" key="7">
    <source>
        <dbReference type="Proteomes" id="UP000295023"/>
    </source>
</evidence>
<dbReference type="Pfam" id="PF00589">
    <property type="entry name" value="Phage_integrase"/>
    <property type="match status" value="1"/>
</dbReference>
<dbReference type="AlphaFoldDB" id="A0A4R4D3W8"/>
<evidence type="ECO:0000313" key="6">
    <source>
        <dbReference type="EMBL" id="TCZ53945.1"/>
    </source>
</evidence>
<evidence type="ECO:0000256" key="1">
    <source>
        <dbReference type="ARBA" id="ARBA00008857"/>
    </source>
</evidence>
<dbReference type="PROSITE" id="PS51898">
    <property type="entry name" value="TYR_RECOMBINASE"/>
    <property type="match status" value="1"/>
</dbReference>
<dbReference type="Gene3D" id="3.30.160.390">
    <property type="entry name" value="Integrase, DNA-binding domain"/>
    <property type="match status" value="1"/>
</dbReference>
<evidence type="ECO:0000256" key="3">
    <source>
        <dbReference type="ARBA" id="ARBA00023125"/>
    </source>
</evidence>
<dbReference type="GO" id="GO:0015074">
    <property type="term" value="P:DNA integration"/>
    <property type="evidence" value="ECO:0007669"/>
    <property type="project" value="UniProtKB-KW"/>
</dbReference>
<dbReference type="PANTHER" id="PTHR30629:SF2">
    <property type="entry name" value="PROPHAGE INTEGRASE INTS-RELATED"/>
    <property type="match status" value="1"/>
</dbReference>
<proteinExistence type="inferred from homology"/>
<dbReference type="RefSeq" id="WP_132295908.1">
    <property type="nucleotide sequence ID" value="NZ_SKBM01000035.1"/>
</dbReference>
<keyword evidence="4" id="KW-0233">DNA recombination</keyword>
<comment type="caution">
    <text evidence="6">The sequence shown here is derived from an EMBL/GenBank/DDBJ whole genome shotgun (WGS) entry which is preliminary data.</text>
</comment>
<dbReference type="GO" id="GO:0006310">
    <property type="term" value="P:DNA recombination"/>
    <property type="evidence" value="ECO:0007669"/>
    <property type="project" value="UniProtKB-KW"/>
</dbReference>
<dbReference type="Pfam" id="PF22022">
    <property type="entry name" value="Phage_int_M"/>
    <property type="match status" value="1"/>
</dbReference>
<keyword evidence="3" id="KW-0238">DNA-binding</keyword>
<organism evidence="6 7">
    <name type="scientific">Roseicella aquatilis</name>
    <dbReference type="NCBI Taxonomy" id="2527868"/>
    <lineage>
        <taxon>Bacteria</taxon>
        <taxon>Pseudomonadati</taxon>
        <taxon>Pseudomonadota</taxon>
        <taxon>Alphaproteobacteria</taxon>
        <taxon>Acetobacterales</taxon>
        <taxon>Roseomonadaceae</taxon>
        <taxon>Roseicella</taxon>
    </lineage>
</organism>
<dbReference type="InterPro" id="IPR025166">
    <property type="entry name" value="Integrase_DNA_bind_dom"/>
</dbReference>
<dbReference type="CDD" id="cd00801">
    <property type="entry name" value="INT_P4_C"/>
    <property type="match status" value="1"/>
</dbReference>
<protein>
    <submittedName>
        <fullName evidence="6">DUF4102 domain-containing protein</fullName>
    </submittedName>
</protein>
<name>A0A4R4D3W8_9PROT</name>
<gene>
    <name evidence="6" type="ORF">EXY23_23935</name>
</gene>
<keyword evidence="7" id="KW-1185">Reference proteome</keyword>
<dbReference type="OrthoDB" id="7298605at2"/>
<reference evidence="6 7" key="1">
    <citation type="submission" date="2019-03" db="EMBL/GenBank/DDBJ databases">
        <title>Paracraurococcus aquatilis NE82 genome sequence.</title>
        <authorList>
            <person name="Zhao Y."/>
            <person name="Du Z."/>
        </authorList>
    </citation>
    <scope>NUCLEOTIDE SEQUENCE [LARGE SCALE GENOMIC DNA]</scope>
    <source>
        <strain evidence="6 7">NE82</strain>
    </source>
</reference>
<evidence type="ECO:0000256" key="2">
    <source>
        <dbReference type="ARBA" id="ARBA00022908"/>
    </source>
</evidence>
<dbReference type="SUPFAM" id="SSF56349">
    <property type="entry name" value="DNA breaking-rejoining enzymes"/>
    <property type="match status" value="1"/>
</dbReference>
<dbReference type="InterPro" id="IPR013762">
    <property type="entry name" value="Integrase-like_cat_sf"/>
</dbReference>
<dbReference type="Gene3D" id="1.10.150.130">
    <property type="match status" value="1"/>
</dbReference>
<dbReference type="InterPro" id="IPR050808">
    <property type="entry name" value="Phage_Integrase"/>
</dbReference>
<dbReference type="Gene3D" id="1.10.443.10">
    <property type="entry name" value="Intergrase catalytic core"/>
    <property type="match status" value="1"/>
</dbReference>
<dbReference type="InterPro" id="IPR010998">
    <property type="entry name" value="Integrase_recombinase_N"/>
</dbReference>
<keyword evidence="2" id="KW-0229">DNA integration</keyword>
<dbReference type="PANTHER" id="PTHR30629">
    <property type="entry name" value="PROPHAGE INTEGRASE"/>
    <property type="match status" value="1"/>
</dbReference>